<evidence type="ECO:0000313" key="3">
    <source>
        <dbReference type="Proteomes" id="UP000271472"/>
    </source>
</evidence>
<comment type="caution">
    <text evidence="2">The sequence shown here is derived from an EMBL/GenBank/DDBJ whole genome shotgun (WGS) entry which is preliminary data.</text>
</comment>
<organism evidence="2 3">
    <name type="scientific">Slackia isoflavoniconvertens</name>
    <dbReference type="NCBI Taxonomy" id="572010"/>
    <lineage>
        <taxon>Bacteria</taxon>
        <taxon>Bacillati</taxon>
        <taxon>Actinomycetota</taxon>
        <taxon>Coriobacteriia</taxon>
        <taxon>Eggerthellales</taxon>
        <taxon>Eggerthellaceae</taxon>
        <taxon>Slackia</taxon>
    </lineage>
</organism>
<reference evidence="3" key="1">
    <citation type="submission" date="2018-05" db="EMBL/GenBank/DDBJ databases">
        <title>Genome Sequencing of selected type strains of the family Eggerthellaceae.</title>
        <authorList>
            <person name="Danylec N."/>
            <person name="Stoll D.A."/>
            <person name="Doetsch A."/>
            <person name="Huch M."/>
        </authorList>
    </citation>
    <scope>NUCLEOTIDE SEQUENCE [LARGE SCALE GENOMIC DNA]</scope>
    <source>
        <strain evidence="3">DSM 22006</strain>
    </source>
</reference>
<dbReference type="Pfam" id="PF13712">
    <property type="entry name" value="Glyco_tranf_2_5"/>
    <property type="match status" value="1"/>
</dbReference>
<gene>
    <name evidence="2" type="ORF">DMP05_07840</name>
</gene>
<evidence type="ECO:0000313" key="2">
    <source>
        <dbReference type="EMBL" id="RNM33780.1"/>
    </source>
</evidence>
<evidence type="ECO:0000259" key="1">
    <source>
        <dbReference type="Pfam" id="PF13712"/>
    </source>
</evidence>
<feature type="domain" description="Streptomycin biosynthesis protein StrF" evidence="1">
    <location>
        <begin position="16"/>
        <end position="185"/>
    </location>
</feature>
<proteinExistence type="predicted"/>
<dbReference type="EMBL" id="QIBZ01000014">
    <property type="protein sequence ID" value="RNM33780.1"/>
    <property type="molecule type" value="Genomic_DNA"/>
</dbReference>
<protein>
    <recommendedName>
        <fullName evidence="1">Streptomycin biosynthesis protein StrF domain-containing protein</fullName>
    </recommendedName>
</protein>
<dbReference type="InterPro" id="IPR029044">
    <property type="entry name" value="Nucleotide-diphossugar_trans"/>
</dbReference>
<dbReference type="AlphaFoldDB" id="A0A3N0IB60"/>
<accession>A0A3N0IB60</accession>
<keyword evidence="3" id="KW-1185">Reference proteome</keyword>
<dbReference type="Proteomes" id="UP000271472">
    <property type="component" value="Unassembled WGS sequence"/>
</dbReference>
<sequence length="486" mass="55122">MTGVGNRVTMQSKISIVCVYNDQVQFESMCSSALRFGLSQIEIIGLDNRESRWESAAAAYNEGVKRSSAPYILFSHQDIVFTDSIFFADFIRELDEDDTQIIGVAGAKLTKGKTNRAMLSGMYQGSKLWRHHTIASKARVETLDECLFGCHKDIFKKLHFDENACDGWHFYAVDFCLQAGLKGVPSFVIPANVLHLSGGNRDASYYLSQEKIKKKYSEVFDVFATTCGWSRTEDIDPYRPIVEDELNALIESNISYGINFYRPMEEVFSLDNTYFLPSSCFLESAKDCHYCKQDAHLSQTLKNDNYRIGYDILVAVNNFIAGKEWLLNDLLDLKADYIKSANEELATSPEYRPRREMNAKAILSSVVANANASSANHEVDKEVAFDGDVQTLNEQLEGAFHSGTKQFVTFLDSIDRYLVSNSYVAGEMTEWARLLLAESSSNLSRIFNLKRANDQIDEIADCVRSLYVKLFRYRILNCIKKVARRK</sequence>
<name>A0A3N0IB60_9ACTN</name>
<dbReference type="SUPFAM" id="SSF53448">
    <property type="entry name" value="Nucleotide-diphospho-sugar transferases"/>
    <property type="match status" value="1"/>
</dbReference>
<dbReference type="InterPro" id="IPR059123">
    <property type="entry name" value="StrF_dom"/>
</dbReference>
<dbReference type="Gene3D" id="3.90.550.10">
    <property type="entry name" value="Spore Coat Polysaccharide Biosynthesis Protein SpsA, Chain A"/>
    <property type="match status" value="1"/>
</dbReference>